<evidence type="ECO:0000256" key="1">
    <source>
        <dbReference type="SAM" id="SignalP"/>
    </source>
</evidence>
<feature type="chain" id="PRO_5007091388" evidence="1">
    <location>
        <begin position="21"/>
        <end position="235"/>
    </location>
</feature>
<dbReference type="Proteomes" id="UP000054011">
    <property type="component" value="Unassembled WGS sequence"/>
</dbReference>
<keyword evidence="1" id="KW-0732">Signal</keyword>
<sequence>MLGASGVLLLLGGGALTAHAYDNTRQELTNHEYGSVMWRDEQVDEVFPLTIGGRGGHEGGLYDRDKALWHRMGISPETDCDKGLTRAILKAAQDNGCKAVLRATYVDPTANMVTTLAVVVLPEGPRETGPKEKVAEVYQDNRATEAAVAAYAVPGTAAARWKDRNGAYLMAVPGEHMPYAVGASIGSADGHVAGELPGEFSEDNDIDRESWHADAQDLVELFVSHLVNLRRGETR</sequence>
<feature type="signal peptide" evidence="1">
    <location>
        <begin position="1"/>
        <end position="20"/>
    </location>
</feature>
<evidence type="ECO:0000313" key="3">
    <source>
        <dbReference type="Proteomes" id="UP000054011"/>
    </source>
</evidence>
<protein>
    <submittedName>
        <fullName evidence="2">Uncharacterized protein</fullName>
    </submittedName>
</protein>
<comment type="caution">
    <text evidence="2">The sequence shown here is derived from an EMBL/GenBank/DDBJ whole genome shotgun (WGS) entry which is preliminary data.</text>
</comment>
<organism evidence="2 3">
    <name type="scientific">Streptomyces kanasensis</name>
    <dbReference type="NCBI Taxonomy" id="936756"/>
    <lineage>
        <taxon>Bacteria</taxon>
        <taxon>Bacillati</taxon>
        <taxon>Actinomycetota</taxon>
        <taxon>Actinomycetes</taxon>
        <taxon>Kitasatosporales</taxon>
        <taxon>Streptomycetaceae</taxon>
        <taxon>Streptomyces</taxon>
    </lineage>
</organism>
<evidence type="ECO:0000313" key="2">
    <source>
        <dbReference type="EMBL" id="KUH40261.1"/>
    </source>
</evidence>
<gene>
    <name evidence="2" type="ORF">ATE80_02895</name>
</gene>
<dbReference type="OrthoDB" id="3386555at2"/>
<name>A0A100Y9R5_9ACTN</name>
<dbReference type="STRING" id="936756.ATE80_02895"/>
<dbReference type="RefSeq" id="WP_058940500.1">
    <property type="nucleotide sequence ID" value="NZ_LNSV01000004.1"/>
</dbReference>
<dbReference type="AlphaFoldDB" id="A0A100Y9R5"/>
<proteinExistence type="predicted"/>
<accession>A0A100Y9R5</accession>
<keyword evidence="3" id="KW-1185">Reference proteome</keyword>
<reference evidence="2 3" key="1">
    <citation type="submission" date="2015-11" db="EMBL/GenBank/DDBJ databases">
        <title>Genome-wide analysis reveals the secondary metabolome in Streptomyces kanasensis ZX01.</title>
        <authorList>
            <person name="Zhang G."/>
            <person name="Han L."/>
            <person name="Feng J."/>
            <person name="Zhang X."/>
        </authorList>
    </citation>
    <scope>NUCLEOTIDE SEQUENCE [LARGE SCALE GENOMIC DNA]</scope>
    <source>
        <strain evidence="2 3">ZX01</strain>
    </source>
</reference>
<dbReference type="EMBL" id="LNSV01000004">
    <property type="protein sequence ID" value="KUH40261.1"/>
    <property type="molecule type" value="Genomic_DNA"/>
</dbReference>